<dbReference type="InterPro" id="IPR013083">
    <property type="entry name" value="Znf_RING/FYVE/PHD"/>
</dbReference>
<dbReference type="Gene3D" id="3.30.40.10">
    <property type="entry name" value="Zinc/RING finger domain, C3HC4 (zinc finger)"/>
    <property type="match status" value="1"/>
</dbReference>
<protein>
    <recommendedName>
        <fullName evidence="6">RING-type domain-containing protein</fullName>
    </recommendedName>
</protein>
<dbReference type="Proteomes" id="UP000655225">
    <property type="component" value="Unassembled WGS sequence"/>
</dbReference>
<proteinExistence type="predicted"/>
<dbReference type="OrthoDB" id="8062037at2759"/>
<dbReference type="OMA" id="NETPREW"/>
<sequence length="224" mass="24750">MLHVQEREAVRLGHGSSQSGTGTSISAETSSSATNTPRFSENDRLPGAVLLARERLLERLRGLSLSGNRQSSRASSGITWDEFAFSDDFRPIDAGDWENETPREWLARGNPVIDSTSQTNLLSSSQDLSKKKPPGLSQEDVSCLHWEVFSNSGKGDEMVMSRAAQECSICLERFLEGDRLICLLCGHRFHSICLHPWVQTCGDCPYCRTGIVIGHHRAGKTVIF</sequence>
<accession>A0A834ZRA8</accession>
<dbReference type="PROSITE" id="PS50089">
    <property type="entry name" value="ZF_RING_2"/>
    <property type="match status" value="1"/>
</dbReference>
<dbReference type="GO" id="GO:0008270">
    <property type="term" value="F:zinc ion binding"/>
    <property type="evidence" value="ECO:0007669"/>
    <property type="project" value="UniProtKB-KW"/>
</dbReference>
<evidence type="ECO:0000256" key="5">
    <source>
        <dbReference type="SAM" id="MobiDB-lite"/>
    </source>
</evidence>
<organism evidence="7 8">
    <name type="scientific">Tetracentron sinense</name>
    <name type="common">Spur-leaf</name>
    <dbReference type="NCBI Taxonomy" id="13715"/>
    <lineage>
        <taxon>Eukaryota</taxon>
        <taxon>Viridiplantae</taxon>
        <taxon>Streptophyta</taxon>
        <taxon>Embryophyta</taxon>
        <taxon>Tracheophyta</taxon>
        <taxon>Spermatophyta</taxon>
        <taxon>Magnoliopsida</taxon>
        <taxon>Trochodendrales</taxon>
        <taxon>Trochodendraceae</taxon>
        <taxon>Tetracentron</taxon>
    </lineage>
</organism>
<keyword evidence="8" id="KW-1185">Reference proteome</keyword>
<dbReference type="PANTHER" id="PTHR45931">
    <property type="entry name" value="SI:CH211-59O9.10"/>
    <property type="match status" value="1"/>
</dbReference>
<keyword evidence="2 4" id="KW-0863">Zinc-finger</keyword>
<evidence type="ECO:0000259" key="6">
    <source>
        <dbReference type="PROSITE" id="PS50089"/>
    </source>
</evidence>
<keyword evidence="3" id="KW-0862">Zinc</keyword>
<dbReference type="InterPro" id="IPR051834">
    <property type="entry name" value="RING_finger_E3_ligase"/>
</dbReference>
<dbReference type="Pfam" id="PF13639">
    <property type="entry name" value="zf-RING_2"/>
    <property type="match status" value="1"/>
</dbReference>
<feature type="region of interest" description="Disordered" evidence="5">
    <location>
        <begin position="116"/>
        <end position="138"/>
    </location>
</feature>
<dbReference type="GO" id="GO:0061630">
    <property type="term" value="F:ubiquitin protein ligase activity"/>
    <property type="evidence" value="ECO:0007669"/>
    <property type="project" value="TreeGrafter"/>
</dbReference>
<dbReference type="EMBL" id="JABCRI010000002">
    <property type="protein sequence ID" value="KAF8410170.1"/>
    <property type="molecule type" value="Genomic_DNA"/>
</dbReference>
<dbReference type="GO" id="GO:0006511">
    <property type="term" value="P:ubiquitin-dependent protein catabolic process"/>
    <property type="evidence" value="ECO:0007669"/>
    <property type="project" value="TreeGrafter"/>
</dbReference>
<dbReference type="PANTHER" id="PTHR45931:SF3">
    <property type="entry name" value="RING ZINC FINGER-CONTAINING PROTEIN"/>
    <property type="match status" value="1"/>
</dbReference>
<dbReference type="SMART" id="SM00184">
    <property type="entry name" value="RING"/>
    <property type="match status" value="1"/>
</dbReference>
<evidence type="ECO:0000256" key="1">
    <source>
        <dbReference type="ARBA" id="ARBA00022723"/>
    </source>
</evidence>
<feature type="compositionally biased region" description="Basic and acidic residues" evidence="5">
    <location>
        <begin position="1"/>
        <end position="11"/>
    </location>
</feature>
<feature type="domain" description="RING-type" evidence="6">
    <location>
        <begin position="167"/>
        <end position="208"/>
    </location>
</feature>
<evidence type="ECO:0000256" key="3">
    <source>
        <dbReference type="ARBA" id="ARBA00022833"/>
    </source>
</evidence>
<evidence type="ECO:0000313" key="7">
    <source>
        <dbReference type="EMBL" id="KAF8410170.1"/>
    </source>
</evidence>
<reference evidence="7 8" key="1">
    <citation type="submission" date="2020-04" db="EMBL/GenBank/DDBJ databases">
        <title>Plant Genome Project.</title>
        <authorList>
            <person name="Zhang R.-G."/>
        </authorList>
    </citation>
    <scope>NUCLEOTIDE SEQUENCE [LARGE SCALE GENOMIC DNA]</scope>
    <source>
        <strain evidence="7">YNK0</strain>
        <tissue evidence="7">Leaf</tissue>
    </source>
</reference>
<comment type="caution">
    <text evidence="7">The sequence shown here is derived from an EMBL/GenBank/DDBJ whole genome shotgun (WGS) entry which is preliminary data.</text>
</comment>
<evidence type="ECO:0000256" key="4">
    <source>
        <dbReference type="PROSITE-ProRule" id="PRU00175"/>
    </source>
</evidence>
<evidence type="ECO:0000256" key="2">
    <source>
        <dbReference type="ARBA" id="ARBA00022771"/>
    </source>
</evidence>
<evidence type="ECO:0000313" key="8">
    <source>
        <dbReference type="Proteomes" id="UP000655225"/>
    </source>
</evidence>
<feature type="region of interest" description="Disordered" evidence="5">
    <location>
        <begin position="1"/>
        <end position="45"/>
    </location>
</feature>
<dbReference type="SUPFAM" id="SSF57850">
    <property type="entry name" value="RING/U-box"/>
    <property type="match status" value="1"/>
</dbReference>
<dbReference type="InterPro" id="IPR001841">
    <property type="entry name" value="Znf_RING"/>
</dbReference>
<dbReference type="AlphaFoldDB" id="A0A834ZRA8"/>
<feature type="compositionally biased region" description="Low complexity" evidence="5">
    <location>
        <begin position="13"/>
        <end position="36"/>
    </location>
</feature>
<dbReference type="GO" id="GO:0005634">
    <property type="term" value="C:nucleus"/>
    <property type="evidence" value="ECO:0007669"/>
    <property type="project" value="TreeGrafter"/>
</dbReference>
<feature type="compositionally biased region" description="Low complexity" evidence="5">
    <location>
        <begin position="116"/>
        <end position="127"/>
    </location>
</feature>
<name>A0A834ZRA8_TETSI</name>
<gene>
    <name evidence="7" type="ORF">HHK36_002692</name>
</gene>
<keyword evidence="1" id="KW-0479">Metal-binding</keyword>